<dbReference type="InterPro" id="IPR017959">
    <property type="entry name" value="Asn/Gln-tRNA_amidoTrfase_suB/E"/>
</dbReference>
<keyword evidence="9" id="KW-1185">Reference proteome</keyword>
<sequence>MIRSIYKAIVGLEVHAQIRTESKLFSHGGANYVSSPNTQLDLFDIALPGTLPTLNRACVEAAVKTALALNCTVKSESHFDRKHYFYSDLPAGYQITQYNRPIADNGYLEFVALPWWTPIIQSGPFDLIEYMLNGHVSGQAEPPQAYVRRSKIKQIQLEQDSAKSFHESVDDSAGFSLVDYNRSGVALMELVFEPDLVDHHEATCLIKELIQVLKTIDTCECKLDQGTLRVDANVSIDSIDNKKVPSQLAGRIELKNLNSLRALSRGIEYEIKRQVDAIKNGDVVERQTRTFDSKSGRTIVLRKKEEASDYRYIPEPSLPILKFSQKQTDNGAFCIQSYESALPELPSVTRDRLQKRYALQMYLIPDIMRIDGLKQYLASTVESCQSCKDSNLIAKFLIHLPNQLAEQDKFSHLSYARNLFGGIISPELMANIIDLVEKKKLTFANAATLISHYLENGIEAKSSDPAQLVRILALEAINDNVEIERQCRDIALGMKSISKKYVKTRGKTQMRDMIEKLYEKNNGRIPVDTAHNICQPTELQINLFPLGPE</sequence>
<keyword evidence="4" id="KW-0067">ATP-binding</keyword>
<dbReference type="SUPFAM" id="SSF55931">
    <property type="entry name" value="Glutamine synthetase/guanido kinase"/>
    <property type="match status" value="1"/>
</dbReference>
<dbReference type="PANTHER" id="PTHR11659">
    <property type="entry name" value="GLUTAMYL-TRNA GLN AMIDOTRANSFERASE SUBUNIT B MITOCHONDRIAL AND PROKARYOTIC PET112-RELATED"/>
    <property type="match status" value="1"/>
</dbReference>
<proteinExistence type="inferred from homology"/>
<dbReference type="HAMAP" id="MF_00121">
    <property type="entry name" value="GatB"/>
    <property type="match status" value="1"/>
</dbReference>
<dbReference type="InterPro" id="IPR003789">
    <property type="entry name" value="Asn/Gln_tRNA_amidoTrase-B-like"/>
</dbReference>
<name>A0ABQ7SB58_9ACAR</name>
<evidence type="ECO:0000256" key="2">
    <source>
        <dbReference type="ARBA" id="ARBA00022598"/>
    </source>
</evidence>
<protein>
    <submittedName>
        <fullName evidence="8">Glutamyl-tRNA(Gln) amidotransferase subunit B, mitochondrial</fullName>
    </submittedName>
</protein>
<evidence type="ECO:0000259" key="7">
    <source>
        <dbReference type="Pfam" id="PF02934"/>
    </source>
</evidence>
<gene>
    <name evidence="8" type="primary">gatb</name>
    <name evidence="8" type="ORF">GZH46_00800</name>
</gene>
<evidence type="ECO:0000256" key="4">
    <source>
        <dbReference type="ARBA" id="ARBA00022840"/>
    </source>
</evidence>
<comment type="similarity">
    <text evidence="1">Belongs to the GatB/GatE family. GatB subfamily.</text>
</comment>
<dbReference type="NCBIfam" id="TIGR00133">
    <property type="entry name" value="gatB"/>
    <property type="match status" value="1"/>
</dbReference>
<dbReference type="Pfam" id="PF02934">
    <property type="entry name" value="GatB_N"/>
    <property type="match status" value="1"/>
</dbReference>
<comment type="caution">
    <text evidence="8">The sequence shown here is derived from an EMBL/GenBank/DDBJ whole genome shotgun (WGS) entry which is preliminary data.</text>
</comment>
<comment type="catalytic activity">
    <reaction evidence="6">
        <text>L-glutamyl-tRNA(Gln) + L-glutamine + ATP + H2O = L-glutaminyl-tRNA(Gln) + L-glutamate + ADP + phosphate + H(+)</text>
        <dbReference type="Rhea" id="RHEA:17521"/>
        <dbReference type="Rhea" id="RHEA-COMP:9681"/>
        <dbReference type="Rhea" id="RHEA-COMP:9684"/>
        <dbReference type="ChEBI" id="CHEBI:15377"/>
        <dbReference type="ChEBI" id="CHEBI:15378"/>
        <dbReference type="ChEBI" id="CHEBI:29985"/>
        <dbReference type="ChEBI" id="CHEBI:30616"/>
        <dbReference type="ChEBI" id="CHEBI:43474"/>
        <dbReference type="ChEBI" id="CHEBI:58359"/>
        <dbReference type="ChEBI" id="CHEBI:78520"/>
        <dbReference type="ChEBI" id="CHEBI:78521"/>
        <dbReference type="ChEBI" id="CHEBI:456216"/>
    </reaction>
</comment>
<organism evidence="8 9">
    <name type="scientific">Fragariocoptes setiger</name>
    <dbReference type="NCBI Taxonomy" id="1670756"/>
    <lineage>
        <taxon>Eukaryota</taxon>
        <taxon>Metazoa</taxon>
        <taxon>Ecdysozoa</taxon>
        <taxon>Arthropoda</taxon>
        <taxon>Chelicerata</taxon>
        <taxon>Arachnida</taxon>
        <taxon>Acari</taxon>
        <taxon>Acariformes</taxon>
        <taxon>Trombidiformes</taxon>
        <taxon>Prostigmata</taxon>
        <taxon>Eupodina</taxon>
        <taxon>Eriophyoidea</taxon>
        <taxon>Phytoptidae</taxon>
        <taxon>Fragariocoptes</taxon>
    </lineage>
</organism>
<dbReference type="EMBL" id="JAIFTH010000105">
    <property type="protein sequence ID" value="KAG9510643.1"/>
    <property type="molecule type" value="Genomic_DNA"/>
</dbReference>
<dbReference type="PANTHER" id="PTHR11659:SF0">
    <property type="entry name" value="GLUTAMYL-TRNA(GLN) AMIDOTRANSFERASE SUBUNIT B, MITOCHONDRIAL"/>
    <property type="match status" value="1"/>
</dbReference>
<dbReference type="InterPro" id="IPR004413">
    <property type="entry name" value="GatB"/>
</dbReference>
<keyword evidence="2" id="KW-0436">Ligase</keyword>
<evidence type="ECO:0000313" key="9">
    <source>
        <dbReference type="Proteomes" id="UP000825002"/>
    </source>
</evidence>
<evidence type="ECO:0000256" key="1">
    <source>
        <dbReference type="ARBA" id="ARBA00005306"/>
    </source>
</evidence>
<feature type="non-terminal residue" evidence="8">
    <location>
        <position position="549"/>
    </location>
</feature>
<dbReference type="InterPro" id="IPR014746">
    <property type="entry name" value="Gln_synth/guanido_kin_cat_dom"/>
</dbReference>
<dbReference type="SUPFAM" id="SSF89095">
    <property type="entry name" value="GatB/YqeY motif"/>
    <property type="match status" value="1"/>
</dbReference>
<evidence type="ECO:0000313" key="8">
    <source>
        <dbReference type="EMBL" id="KAG9510643.1"/>
    </source>
</evidence>
<feature type="domain" description="Aspartyl/Glutamyl-tRNA(Gln) amidotransferase subunit B/E catalytic" evidence="7">
    <location>
        <begin position="9"/>
        <end position="327"/>
    </location>
</feature>
<evidence type="ECO:0000256" key="6">
    <source>
        <dbReference type="ARBA" id="ARBA00047913"/>
    </source>
</evidence>
<dbReference type="InterPro" id="IPR006075">
    <property type="entry name" value="Asn/Gln-tRNA_Trfase_suB/E_cat"/>
</dbReference>
<keyword evidence="5" id="KW-0648">Protein biosynthesis</keyword>
<accession>A0ABQ7SB58</accession>
<evidence type="ECO:0000256" key="3">
    <source>
        <dbReference type="ARBA" id="ARBA00022741"/>
    </source>
</evidence>
<dbReference type="Proteomes" id="UP000825002">
    <property type="component" value="Unassembled WGS sequence"/>
</dbReference>
<evidence type="ECO:0000256" key="5">
    <source>
        <dbReference type="ARBA" id="ARBA00022917"/>
    </source>
</evidence>
<keyword evidence="3" id="KW-0547">Nucleotide-binding</keyword>
<reference evidence="8 9" key="1">
    <citation type="submission" date="2020-10" db="EMBL/GenBank/DDBJ databases">
        <authorList>
            <person name="Klimov P.B."/>
            <person name="Dyachkov S.M."/>
            <person name="Chetverikov P.E."/>
        </authorList>
    </citation>
    <scope>NUCLEOTIDE SEQUENCE [LARGE SCALE GENOMIC DNA]</scope>
    <source>
        <strain evidence="8">BMOC 18-1129-001#AD2665</strain>
        <tissue evidence="8">Entire mites</tissue>
    </source>
</reference>